<gene>
    <name evidence="2" type="ORF">KIW84_076000</name>
</gene>
<accession>A0A9D4ZYU5</accession>
<keyword evidence="1" id="KW-0175">Coiled coil</keyword>
<feature type="coiled-coil region" evidence="1">
    <location>
        <begin position="4"/>
        <end position="38"/>
    </location>
</feature>
<dbReference type="EMBL" id="JAMSHJ010000007">
    <property type="protein sequence ID" value="KAI5390967.1"/>
    <property type="molecule type" value="Genomic_DNA"/>
</dbReference>
<reference evidence="2 3" key="1">
    <citation type="journal article" date="2022" name="Nat. Genet.">
        <title>Improved pea reference genome and pan-genome highlight genomic features and evolutionary characteristics.</title>
        <authorList>
            <person name="Yang T."/>
            <person name="Liu R."/>
            <person name="Luo Y."/>
            <person name="Hu S."/>
            <person name="Wang D."/>
            <person name="Wang C."/>
            <person name="Pandey M.K."/>
            <person name="Ge S."/>
            <person name="Xu Q."/>
            <person name="Li N."/>
            <person name="Li G."/>
            <person name="Huang Y."/>
            <person name="Saxena R.K."/>
            <person name="Ji Y."/>
            <person name="Li M."/>
            <person name="Yan X."/>
            <person name="He Y."/>
            <person name="Liu Y."/>
            <person name="Wang X."/>
            <person name="Xiang C."/>
            <person name="Varshney R.K."/>
            <person name="Ding H."/>
            <person name="Gao S."/>
            <person name="Zong X."/>
        </authorList>
    </citation>
    <scope>NUCLEOTIDE SEQUENCE [LARGE SCALE GENOMIC DNA]</scope>
    <source>
        <strain evidence="2 3">cv. Zhongwan 6</strain>
    </source>
</reference>
<dbReference type="AlphaFoldDB" id="A0A9D4ZYU5"/>
<name>A0A9D4ZYU5_PEA</name>
<evidence type="ECO:0000313" key="3">
    <source>
        <dbReference type="Proteomes" id="UP001058974"/>
    </source>
</evidence>
<organism evidence="2 3">
    <name type="scientific">Pisum sativum</name>
    <name type="common">Garden pea</name>
    <name type="synonym">Lathyrus oleraceus</name>
    <dbReference type="NCBI Taxonomy" id="3888"/>
    <lineage>
        <taxon>Eukaryota</taxon>
        <taxon>Viridiplantae</taxon>
        <taxon>Streptophyta</taxon>
        <taxon>Embryophyta</taxon>
        <taxon>Tracheophyta</taxon>
        <taxon>Spermatophyta</taxon>
        <taxon>Magnoliopsida</taxon>
        <taxon>eudicotyledons</taxon>
        <taxon>Gunneridae</taxon>
        <taxon>Pentapetalae</taxon>
        <taxon>rosids</taxon>
        <taxon>fabids</taxon>
        <taxon>Fabales</taxon>
        <taxon>Fabaceae</taxon>
        <taxon>Papilionoideae</taxon>
        <taxon>50 kb inversion clade</taxon>
        <taxon>NPAAA clade</taxon>
        <taxon>Hologalegina</taxon>
        <taxon>IRL clade</taxon>
        <taxon>Fabeae</taxon>
        <taxon>Lathyrus</taxon>
    </lineage>
</organism>
<dbReference type="Proteomes" id="UP001058974">
    <property type="component" value="Chromosome 7"/>
</dbReference>
<evidence type="ECO:0000256" key="1">
    <source>
        <dbReference type="SAM" id="Coils"/>
    </source>
</evidence>
<protein>
    <submittedName>
        <fullName evidence="2">Uncharacterized protein</fullName>
    </submittedName>
</protein>
<keyword evidence="3" id="KW-1185">Reference proteome</keyword>
<dbReference type="Gramene" id="Psat07G0600000-T1">
    <property type="protein sequence ID" value="KAI5390967.1"/>
    <property type="gene ID" value="KIW84_076000"/>
</dbReference>
<sequence length="417" mass="47867">MLELEATKNMNRELHNQLKIAYQERDKARDQLQKLTNKFCPIDFHQENPFMFHSSNSESSTLSYSSPSSVDSFFDSASSSSMFSNTSMGYLNHHPNQNFSYLMAPIEEQVRDVRRDHDRGSEFIDSIAKERVLPQKGKLLQAVVDAGPLLQTILFEGTLPSWRNPPYLKDIDNVTLSSSLLNFADNHLLGSFNNSFKCGSDSNYNFSLAKSTRRSTRDVVILLFELLMAKTLEHQQKQKLIDTTVELELVKNMNAELYTMLIKARRERDEAINLLQKLLKNRCPIEFQQENSLGFLHSLSNLNLTHCSPSSSSSPEFSNISMNHVNHYHNQNFSDSMVPIRKPVWDDDYGSKYIDNIAKQRVLPQKGKLLQAMHEAGPLLQTVLHQGHIPTWKNTQSQDLSTNLENQVILKKRQKYQ</sequence>
<dbReference type="PANTHER" id="PTHR33431:SF12">
    <property type="entry name" value="HIGH MOBILITY GROUP BOX PROTEIN, PUTATIVE (DUF1635)-RELATED"/>
    <property type="match status" value="1"/>
</dbReference>
<dbReference type="PANTHER" id="PTHR33431">
    <property type="entry name" value="ENABLED-LIKE PROTEIN (DUF1635)"/>
    <property type="match status" value="1"/>
</dbReference>
<comment type="caution">
    <text evidence="2">The sequence shown here is derived from an EMBL/GenBank/DDBJ whole genome shotgun (WGS) entry which is preliminary data.</text>
</comment>
<evidence type="ECO:0000313" key="2">
    <source>
        <dbReference type="EMBL" id="KAI5390967.1"/>
    </source>
</evidence>
<dbReference type="Pfam" id="PF07795">
    <property type="entry name" value="DUF1635"/>
    <property type="match status" value="2"/>
</dbReference>
<dbReference type="InterPro" id="IPR012862">
    <property type="entry name" value="DUF1635"/>
</dbReference>
<proteinExistence type="predicted"/>